<keyword evidence="4" id="KW-0119">Carbohydrate metabolism</keyword>
<dbReference type="CDD" id="cd04084">
    <property type="entry name" value="CBM6_xylanase-like"/>
    <property type="match status" value="1"/>
</dbReference>
<dbReference type="InterPro" id="IPR023296">
    <property type="entry name" value="Glyco_hydro_beta-prop_sf"/>
</dbReference>
<keyword evidence="2" id="KW-0624">Polysaccharide degradation</keyword>
<dbReference type="GO" id="GO:0045493">
    <property type="term" value="P:xylan catabolic process"/>
    <property type="evidence" value="ECO:0007669"/>
    <property type="project" value="UniProtKB-KW"/>
</dbReference>
<name>A0A212JRR5_9FIRM</name>
<dbReference type="Gene3D" id="2.60.120.260">
    <property type="entry name" value="Galactose-binding domain-like"/>
    <property type="match status" value="1"/>
</dbReference>
<dbReference type="SUPFAM" id="SSF75005">
    <property type="entry name" value="Arabinanase/levansucrase/invertase"/>
    <property type="match status" value="1"/>
</dbReference>
<protein>
    <submittedName>
        <fullName evidence="8">Xylosidase/arabinosidase</fullName>
        <ecNumber evidence="8">3.2.1.37</ecNumber>
        <ecNumber evidence="8">3.2.1.55</ecNumber>
    </submittedName>
</protein>
<reference evidence="8" key="1">
    <citation type="submission" date="2016-04" db="EMBL/GenBank/DDBJ databases">
        <authorList>
            <person name="Evans L.H."/>
            <person name="Alamgir A."/>
            <person name="Owens N."/>
            <person name="Weber N.D."/>
            <person name="Virtaneva K."/>
            <person name="Barbian K."/>
            <person name="Babar A."/>
            <person name="Rosenke K."/>
        </authorList>
    </citation>
    <scope>NUCLEOTIDE SEQUENCE</scope>
    <source>
        <strain evidence="8">86</strain>
    </source>
</reference>
<evidence type="ECO:0000256" key="1">
    <source>
        <dbReference type="ARBA" id="ARBA00009865"/>
    </source>
</evidence>
<keyword evidence="3 7" id="KW-0378">Hydrolase</keyword>
<dbReference type="EMBL" id="FLUN01000001">
    <property type="protein sequence ID" value="SBW02136.1"/>
    <property type="molecule type" value="Genomic_DNA"/>
</dbReference>
<evidence type="ECO:0000256" key="2">
    <source>
        <dbReference type="ARBA" id="ARBA00022651"/>
    </source>
</evidence>
<dbReference type="GO" id="GO:0009044">
    <property type="term" value="F:xylan 1,4-beta-xylosidase activity"/>
    <property type="evidence" value="ECO:0007669"/>
    <property type="project" value="UniProtKB-EC"/>
</dbReference>
<dbReference type="AlphaFoldDB" id="A0A212JRR5"/>
<feature type="site" description="Important for catalytic activity, responsible for pKa modulation of the active site Glu and correct orientation of both the proton donor and substrate" evidence="6">
    <location>
        <position position="140"/>
    </location>
</feature>
<evidence type="ECO:0000256" key="7">
    <source>
        <dbReference type="RuleBase" id="RU361187"/>
    </source>
</evidence>
<dbReference type="Pfam" id="PF04616">
    <property type="entry name" value="Glyco_hydro_43"/>
    <property type="match status" value="1"/>
</dbReference>
<evidence type="ECO:0000313" key="8">
    <source>
        <dbReference type="EMBL" id="SBW02136.1"/>
    </source>
</evidence>
<dbReference type="InterPro" id="IPR006710">
    <property type="entry name" value="Glyco_hydro_43"/>
</dbReference>
<dbReference type="InterPro" id="IPR052176">
    <property type="entry name" value="Glycosyl_Hydrlase_43_Enz"/>
</dbReference>
<comment type="similarity">
    <text evidence="1 7">Belongs to the glycosyl hydrolase 43 family.</text>
</comment>
<dbReference type="PANTHER" id="PTHR43772:SF2">
    <property type="entry name" value="PUTATIVE (AFU_ORTHOLOGUE AFUA_2G04480)-RELATED"/>
    <property type="match status" value="1"/>
</dbReference>
<keyword evidence="5 7" id="KW-0326">Glycosidase</keyword>
<sequence length="473" mass="52307">MKHTAVNPYLPLYEYVPDGEPRVFDGRLYIYGSHDTAGGDFFCLEDYVAWSAPEDDLGDWRYEGVIYRRDQDPSNPDGALELFAPDVVRGPDGRYYLYYCLRMLREFGVAVSDSPAGPFEFYGHVRRPDGTLLAEYMPYDPSVLVEEDGSVYLYYGFSSEMLARKFDTEVSPGALVVLLERDMLTVRTEPKLCIPRDALAAGTSFEGHGYFEAPSMRKIGGLYYLVYSSQWCRELCYAHSTRPDEGFAYGGVIVDNADMGMHGRTKPAYIPGNNHGGVILAGGEAYIFYHRHTHGTSFSRQGCAERVQILSDGSIPQVELTSCGLNGGPLPARGSWPAAIACHLTGLEPEKLLDFRNVDPGTIPHIRETRGGAEKEQFITNMADGSVAGYKYFKAESAVALTLRLRGRAEGILSLHLDGPDGPVLEETKLKLATGEWQTVALPGAFSGTHSLYVCFRGVGSFDFLSFAFREAR</sequence>
<dbReference type="EC" id="3.2.1.37" evidence="8"/>
<accession>A0A212JRR5</accession>
<evidence type="ECO:0000256" key="3">
    <source>
        <dbReference type="ARBA" id="ARBA00022801"/>
    </source>
</evidence>
<dbReference type="Gene3D" id="2.115.10.20">
    <property type="entry name" value="Glycosyl hydrolase domain, family 43"/>
    <property type="match status" value="1"/>
</dbReference>
<organism evidence="8">
    <name type="scientific">uncultured Eubacteriales bacterium</name>
    <dbReference type="NCBI Taxonomy" id="172733"/>
    <lineage>
        <taxon>Bacteria</taxon>
        <taxon>Bacillati</taxon>
        <taxon>Bacillota</taxon>
        <taxon>Clostridia</taxon>
        <taxon>Eubacteriales</taxon>
        <taxon>environmental samples</taxon>
    </lineage>
</organism>
<evidence type="ECO:0000256" key="6">
    <source>
        <dbReference type="PIRSR" id="PIRSR606710-2"/>
    </source>
</evidence>
<dbReference type="EC" id="3.2.1.55" evidence="8"/>
<keyword evidence="2" id="KW-0858">Xylan degradation</keyword>
<dbReference type="PANTHER" id="PTHR43772">
    <property type="entry name" value="ENDO-1,4-BETA-XYLANASE"/>
    <property type="match status" value="1"/>
</dbReference>
<gene>
    <name evidence="8" type="primary">xylA</name>
    <name evidence="8" type="ORF">KL86CLO1_11598</name>
</gene>
<evidence type="ECO:0000256" key="5">
    <source>
        <dbReference type="ARBA" id="ARBA00023295"/>
    </source>
</evidence>
<dbReference type="CDD" id="cd18620">
    <property type="entry name" value="GH43_XylA-like"/>
    <property type="match status" value="1"/>
</dbReference>
<proteinExistence type="inferred from homology"/>
<evidence type="ECO:0000256" key="4">
    <source>
        <dbReference type="ARBA" id="ARBA00023277"/>
    </source>
</evidence>
<dbReference type="GO" id="GO:0046556">
    <property type="term" value="F:alpha-L-arabinofuranosidase activity"/>
    <property type="evidence" value="ECO:0007669"/>
    <property type="project" value="UniProtKB-EC"/>
</dbReference>